<comment type="caution">
    <text evidence="2">The sequence shown here is derived from an EMBL/GenBank/DDBJ whole genome shotgun (WGS) entry which is preliminary data.</text>
</comment>
<dbReference type="EMBL" id="BJHX01000001">
    <property type="protein sequence ID" value="GDY63297.1"/>
    <property type="molecule type" value="Genomic_DNA"/>
</dbReference>
<feature type="region of interest" description="Disordered" evidence="1">
    <location>
        <begin position="61"/>
        <end position="94"/>
    </location>
</feature>
<evidence type="ECO:0000256" key="1">
    <source>
        <dbReference type="SAM" id="MobiDB-lite"/>
    </source>
</evidence>
<evidence type="ECO:0000313" key="3">
    <source>
        <dbReference type="Proteomes" id="UP000302139"/>
    </source>
</evidence>
<protein>
    <submittedName>
        <fullName evidence="2">Uncharacterized protein</fullName>
    </submittedName>
</protein>
<evidence type="ECO:0000313" key="2">
    <source>
        <dbReference type="EMBL" id="GDY63297.1"/>
    </source>
</evidence>
<name>A0A4D4LY89_STRAX</name>
<reference evidence="2 3" key="1">
    <citation type="submission" date="2019-04" db="EMBL/GenBank/DDBJ databases">
        <title>Draft genome sequences of Streptomyces avermitilis NBRC 14893.</title>
        <authorList>
            <person name="Komaki H."/>
            <person name="Tamura T."/>
            <person name="Hosoyama A."/>
        </authorList>
    </citation>
    <scope>NUCLEOTIDE SEQUENCE [LARGE SCALE GENOMIC DNA]</scope>
    <source>
        <strain evidence="2 3">NBRC 14893</strain>
    </source>
</reference>
<accession>A0A4D4LY89</accession>
<dbReference type="AlphaFoldDB" id="A0A4D4LY89"/>
<organism evidence="2 3">
    <name type="scientific">Streptomyces avermitilis</name>
    <dbReference type="NCBI Taxonomy" id="33903"/>
    <lineage>
        <taxon>Bacteria</taxon>
        <taxon>Bacillati</taxon>
        <taxon>Actinomycetota</taxon>
        <taxon>Actinomycetes</taxon>
        <taxon>Kitasatosporales</taxon>
        <taxon>Streptomycetaceae</taxon>
        <taxon>Streptomyces</taxon>
    </lineage>
</organism>
<feature type="compositionally biased region" description="Basic and acidic residues" evidence="1">
    <location>
        <begin position="73"/>
        <end position="83"/>
    </location>
</feature>
<proteinExistence type="predicted"/>
<feature type="region of interest" description="Disordered" evidence="1">
    <location>
        <begin position="1"/>
        <end position="20"/>
    </location>
</feature>
<dbReference type="Proteomes" id="UP000302139">
    <property type="component" value="Unassembled WGS sequence"/>
</dbReference>
<gene>
    <name evidence="2" type="ORF">SAV14893_026900</name>
</gene>
<sequence>MDDSVHVLADDEGAGALHQQDHVDRRAVQGLMGVHGVQDGGLGGGGVAGDGGGPQHDLGAGLAGRGGDGVVVRGDDDVRDEPGRPALADGAGHQRYAADRQQVLRGHALGAAARGDHREHTAHRSRLARFRVGHSLYSLGRDRCAHSSPIRRMTGATRCTPWR</sequence>